<sequence length="323" mass="36032">MISTSRLIVGLFLNVEAWAILLLNIFVLWCIIKSRLYANKDHSVYVLSGFNIASEICQLTLHVLYIGPSVVAGTWFFHGQDSLGVTIISTVFLGLWYLGSLLQILFATNRFVVICFPTRTFFTRRSVVCLIGISVLCALAMVLYSQIFSPCCRITPDPRVFGYSYLVFPNQTTNPSMYYVDLPLDAGTSIYCGISYIALFGYVFKAGTKNSSAGRREIRCCIQFLLMFLTYSVAWLTFFVYPAFGIEAAEAYVVTPSLVVLNGGVNSIIYLILNKEVRHAANQVLGREVFKESRSSLDPAHASSKNPQCSSTSRPIYQSKQHA</sequence>
<reference evidence="8 9" key="2">
    <citation type="submission" date="2018-11" db="EMBL/GenBank/DDBJ databases">
        <authorList>
            <consortium name="Pathogen Informatics"/>
        </authorList>
    </citation>
    <scope>NUCLEOTIDE SEQUENCE [LARGE SCALE GENOMIC DNA]</scope>
</reference>
<dbReference type="SUPFAM" id="SSF81321">
    <property type="entry name" value="Family A G protein-coupled receptor-like"/>
    <property type="match status" value="1"/>
</dbReference>
<feature type="compositionally biased region" description="Polar residues" evidence="5">
    <location>
        <begin position="303"/>
        <end position="323"/>
    </location>
</feature>
<dbReference type="Pfam" id="PF10328">
    <property type="entry name" value="7TM_GPCR_Srx"/>
    <property type="match status" value="1"/>
</dbReference>
<dbReference type="InterPro" id="IPR017452">
    <property type="entry name" value="GPCR_Rhodpsn_7TM"/>
</dbReference>
<feature type="transmembrane region" description="Helical" evidence="6">
    <location>
        <begin position="224"/>
        <end position="245"/>
    </location>
</feature>
<dbReference type="WBParaSite" id="NBR_0001319501-mRNA-1">
    <property type="protein sequence ID" value="NBR_0001319501-mRNA-1"/>
    <property type="gene ID" value="NBR_0001319501"/>
</dbReference>
<keyword evidence="9" id="KW-1185">Reference proteome</keyword>
<feature type="transmembrane region" description="Helical" evidence="6">
    <location>
        <begin position="186"/>
        <end position="204"/>
    </location>
</feature>
<dbReference type="PANTHER" id="PTHR22718">
    <property type="entry name" value="SERPENTINE RECEPTOR, CLASS X"/>
    <property type="match status" value="1"/>
</dbReference>
<keyword evidence="4 6" id="KW-0472">Membrane</keyword>
<evidence type="ECO:0000313" key="9">
    <source>
        <dbReference type="Proteomes" id="UP000271162"/>
    </source>
</evidence>
<dbReference type="GO" id="GO:0004930">
    <property type="term" value="F:G protein-coupled receptor activity"/>
    <property type="evidence" value="ECO:0007669"/>
    <property type="project" value="InterPro"/>
</dbReference>
<dbReference type="Gene3D" id="1.20.1070.10">
    <property type="entry name" value="Rhodopsin 7-helix transmembrane proteins"/>
    <property type="match status" value="1"/>
</dbReference>
<evidence type="ECO:0000256" key="5">
    <source>
        <dbReference type="SAM" id="MobiDB-lite"/>
    </source>
</evidence>
<organism evidence="10">
    <name type="scientific">Nippostrongylus brasiliensis</name>
    <name type="common">Rat hookworm</name>
    <dbReference type="NCBI Taxonomy" id="27835"/>
    <lineage>
        <taxon>Eukaryota</taxon>
        <taxon>Metazoa</taxon>
        <taxon>Ecdysozoa</taxon>
        <taxon>Nematoda</taxon>
        <taxon>Chromadorea</taxon>
        <taxon>Rhabditida</taxon>
        <taxon>Rhabditina</taxon>
        <taxon>Rhabditomorpha</taxon>
        <taxon>Strongyloidea</taxon>
        <taxon>Heligmosomidae</taxon>
        <taxon>Nippostrongylus</taxon>
    </lineage>
</organism>
<evidence type="ECO:0000256" key="1">
    <source>
        <dbReference type="ARBA" id="ARBA00004370"/>
    </source>
</evidence>
<dbReference type="InterPro" id="IPR000276">
    <property type="entry name" value="GPCR_Rhodpsn"/>
</dbReference>
<feature type="transmembrane region" description="Helical" evidence="6">
    <location>
        <begin position="85"/>
        <end position="106"/>
    </location>
</feature>
<keyword evidence="3 6" id="KW-1133">Transmembrane helix</keyword>
<evidence type="ECO:0000256" key="6">
    <source>
        <dbReference type="SAM" id="Phobius"/>
    </source>
</evidence>
<keyword evidence="2 6" id="KW-0812">Transmembrane</keyword>
<evidence type="ECO:0000313" key="8">
    <source>
        <dbReference type="EMBL" id="VDL76782.1"/>
    </source>
</evidence>
<proteinExistence type="predicted"/>
<evidence type="ECO:0000256" key="4">
    <source>
        <dbReference type="ARBA" id="ARBA00023136"/>
    </source>
</evidence>
<dbReference type="CDD" id="cd00637">
    <property type="entry name" value="7tm_classA_rhodopsin-like"/>
    <property type="match status" value="1"/>
</dbReference>
<evidence type="ECO:0000256" key="2">
    <source>
        <dbReference type="ARBA" id="ARBA00022692"/>
    </source>
</evidence>
<comment type="subcellular location">
    <subcellularLocation>
        <location evidence="1">Membrane</location>
    </subcellularLocation>
</comment>
<evidence type="ECO:0000259" key="7">
    <source>
        <dbReference type="PROSITE" id="PS50262"/>
    </source>
</evidence>
<dbReference type="GO" id="GO:0016020">
    <property type="term" value="C:membrane"/>
    <property type="evidence" value="ECO:0007669"/>
    <property type="project" value="UniProtKB-SubCell"/>
</dbReference>
<feature type="transmembrane region" description="Helical" evidence="6">
    <location>
        <begin position="6"/>
        <end position="32"/>
    </location>
</feature>
<dbReference type="STRING" id="27835.A0A158R169"/>
<dbReference type="AlphaFoldDB" id="A0A158R169"/>
<dbReference type="EMBL" id="UYSL01020967">
    <property type="protein sequence ID" value="VDL76782.1"/>
    <property type="molecule type" value="Genomic_DNA"/>
</dbReference>
<dbReference type="Proteomes" id="UP000271162">
    <property type="component" value="Unassembled WGS sequence"/>
</dbReference>
<dbReference type="PROSITE" id="PS50262">
    <property type="entry name" value="G_PROTEIN_RECEP_F1_2"/>
    <property type="match status" value="1"/>
</dbReference>
<name>A0A158R169_NIPBR</name>
<feature type="domain" description="G-protein coupled receptors family 1 profile" evidence="7">
    <location>
        <begin position="23"/>
        <end position="270"/>
    </location>
</feature>
<feature type="transmembrane region" description="Helical" evidence="6">
    <location>
        <begin position="251"/>
        <end position="273"/>
    </location>
</feature>
<accession>A0A158R169</accession>
<dbReference type="PANTHER" id="PTHR22718:SF11">
    <property type="entry name" value="7TM GPCR SERPENTINE RECEPTOR CLASS X (SRX) DOMAIN-CONTAINING PROTEIN"/>
    <property type="match status" value="1"/>
</dbReference>
<gene>
    <name evidence="8" type="ORF">NBR_LOCUS13193</name>
</gene>
<evidence type="ECO:0000313" key="10">
    <source>
        <dbReference type="WBParaSite" id="NBR_0001319501-mRNA-1"/>
    </source>
</evidence>
<feature type="transmembrane region" description="Helical" evidence="6">
    <location>
        <begin position="127"/>
        <end position="147"/>
    </location>
</feature>
<reference evidence="10" key="1">
    <citation type="submission" date="2016-04" db="UniProtKB">
        <authorList>
            <consortium name="WormBaseParasite"/>
        </authorList>
    </citation>
    <scope>IDENTIFICATION</scope>
</reference>
<feature type="region of interest" description="Disordered" evidence="5">
    <location>
        <begin position="294"/>
        <end position="323"/>
    </location>
</feature>
<protein>
    <submittedName>
        <fullName evidence="10">G_PROTEIN_RECEP_F1_2 domain-containing protein</fullName>
    </submittedName>
</protein>
<feature type="transmembrane region" description="Helical" evidence="6">
    <location>
        <begin position="44"/>
        <end position="65"/>
    </location>
</feature>
<evidence type="ECO:0000256" key="3">
    <source>
        <dbReference type="ARBA" id="ARBA00022989"/>
    </source>
</evidence>
<dbReference type="PROSITE" id="PS00237">
    <property type="entry name" value="G_PROTEIN_RECEP_F1_1"/>
    <property type="match status" value="1"/>
</dbReference>
<dbReference type="InterPro" id="IPR019430">
    <property type="entry name" value="7TM_GPCR_serpentine_rcpt_Srx"/>
</dbReference>